<accession>A0ABQ3LLD1</accession>
<reference evidence="2" key="1">
    <citation type="journal article" date="2019" name="Int. J. Syst. Evol. Microbiol.">
        <title>The Global Catalogue of Microorganisms (GCM) 10K type strain sequencing project: providing services to taxonomists for standard genome sequencing and annotation.</title>
        <authorList>
            <consortium name="The Broad Institute Genomics Platform"/>
            <consortium name="The Broad Institute Genome Sequencing Center for Infectious Disease"/>
            <person name="Wu L."/>
            <person name="Ma J."/>
        </authorList>
    </citation>
    <scope>NUCLEOTIDE SEQUENCE [LARGE SCALE GENOMIC DNA]</scope>
    <source>
        <strain evidence="2">CGMCC 1.8957</strain>
    </source>
</reference>
<protein>
    <submittedName>
        <fullName evidence="1">Uncharacterized protein</fullName>
    </submittedName>
</protein>
<dbReference type="RefSeq" id="WP_189676683.1">
    <property type="nucleotide sequence ID" value="NZ_BNAQ01000004.1"/>
</dbReference>
<dbReference type="Proteomes" id="UP000652430">
    <property type="component" value="Unassembled WGS sequence"/>
</dbReference>
<organism evidence="1 2">
    <name type="scientific">Sphingomonas glacialis</name>
    <dbReference type="NCBI Taxonomy" id="658225"/>
    <lineage>
        <taxon>Bacteria</taxon>
        <taxon>Pseudomonadati</taxon>
        <taxon>Pseudomonadota</taxon>
        <taxon>Alphaproteobacteria</taxon>
        <taxon>Sphingomonadales</taxon>
        <taxon>Sphingomonadaceae</taxon>
        <taxon>Sphingomonas</taxon>
    </lineage>
</organism>
<sequence length="63" mass="7205">MKRKALPTVAAPDPDQIMMAGVAPVSVGERLGWLAEQPMQPRREQRPLDIGFWDPMRNQIEMF</sequence>
<evidence type="ECO:0000313" key="2">
    <source>
        <dbReference type="Proteomes" id="UP000652430"/>
    </source>
</evidence>
<proteinExistence type="predicted"/>
<gene>
    <name evidence="1" type="ORF">GCM10008023_26930</name>
</gene>
<comment type="caution">
    <text evidence="1">The sequence shown here is derived from an EMBL/GenBank/DDBJ whole genome shotgun (WGS) entry which is preliminary data.</text>
</comment>
<keyword evidence="2" id="KW-1185">Reference proteome</keyword>
<evidence type="ECO:0000313" key="1">
    <source>
        <dbReference type="EMBL" id="GHH19794.1"/>
    </source>
</evidence>
<dbReference type="EMBL" id="BNAQ01000004">
    <property type="protein sequence ID" value="GHH19794.1"/>
    <property type="molecule type" value="Genomic_DNA"/>
</dbReference>
<name>A0ABQ3LLD1_9SPHN</name>